<evidence type="ECO:0000313" key="7">
    <source>
        <dbReference type="Proteomes" id="UP000095558"/>
    </source>
</evidence>
<evidence type="ECO:0000256" key="2">
    <source>
        <dbReference type="ARBA" id="ARBA00022963"/>
    </source>
</evidence>
<dbReference type="Gene3D" id="3.40.1090.10">
    <property type="entry name" value="Cytosolic phospholipase A2 catalytic domain"/>
    <property type="match status" value="1"/>
</dbReference>
<evidence type="ECO:0000256" key="1">
    <source>
        <dbReference type="ARBA" id="ARBA00022801"/>
    </source>
</evidence>
<comment type="caution">
    <text evidence="4">Lacks conserved residue(s) required for the propagation of feature annotation.</text>
</comment>
<dbReference type="InterPro" id="IPR002641">
    <property type="entry name" value="PNPLA_dom"/>
</dbReference>
<evidence type="ECO:0000259" key="5">
    <source>
        <dbReference type="PROSITE" id="PS51635"/>
    </source>
</evidence>
<accession>A0A174DPA4</accession>
<dbReference type="GO" id="GO:0016042">
    <property type="term" value="P:lipid catabolic process"/>
    <property type="evidence" value="ECO:0007669"/>
    <property type="project" value="UniProtKB-UniRule"/>
</dbReference>
<dbReference type="SUPFAM" id="SSF52151">
    <property type="entry name" value="FabD/lysophospholipase-like"/>
    <property type="match status" value="1"/>
</dbReference>
<gene>
    <name evidence="6" type="ORF">ERS852470_01842</name>
</gene>
<dbReference type="InterPro" id="IPR016035">
    <property type="entry name" value="Acyl_Trfase/lysoPLipase"/>
</dbReference>
<feature type="short sequence motif" description="GXSXG" evidence="4">
    <location>
        <begin position="35"/>
        <end position="39"/>
    </location>
</feature>
<keyword evidence="1 4" id="KW-0378">Hydrolase</keyword>
<reference evidence="6 7" key="1">
    <citation type="submission" date="2015-09" db="EMBL/GenBank/DDBJ databases">
        <authorList>
            <consortium name="Pathogen Informatics"/>
        </authorList>
    </citation>
    <scope>NUCLEOTIDE SEQUENCE [LARGE SCALE GENOMIC DNA]</scope>
    <source>
        <strain evidence="6 7">2789STDY5834855</strain>
    </source>
</reference>
<dbReference type="OrthoDB" id="9802424at2"/>
<dbReference type="Pfam" id="PF19890">
    <property type="entry name" value="DUF6363"/>
    <property type="match status" value="1"/>
</dbReference>
<feature type="active site" description="Proton acceptor" evidence="4">
    <location>
        <position position="157"/>
    </location>
</feature>
<dbReference type="CDD" id="cd07208">
    <property type="entry name" value="Pat_hypo_Ecoli_yjju_like"/>
    <property type="match status" value="1"/>
</dbReference>
<feature type="short sequence motif" description="DGA/G" evidence="4">
    <location>
        <begin position="157"/>
        <end position="159"/>
    </location>
</feature>
<dbReference type="InterPro" id="IPR045943">
    <property type="entry name" value="DUF6363"/>
</dbReference>
<protein>
    <submittedName>
        <fullName evidence="6">Patatin family phospholipase</fullName>
    </submittedName>
</protein>
<dbReference type="GO" id="GO:0016787">
    <property type="term" value="F:hydrolase activity"/>
    <property type="evidence" value="ECO:0007669"/>
    <property type="project" value="UniProtKB-UniRule"/>
</dbReference>
<dbReference type="PROSITE" id="PS51635">
    <property type="entry name" value="PNPLA"/>
    <property type="match status" value="1"/>
</dbReference>
<evidence type="ECO:0000256" key="3">
    <source>
        <dbReference type="ARBA" id="ARBA00023098"/>
    </source>
</evidence>
<keyword evidence="3 4" id="KW-0443">Lipid metabolism</keyword>
<feature type="domain" description="PNPLA" evidence="5">
    <location>
        <begin position="4"/>
        <end position="170"/>
    </location>
</feature>
<keyword evidence="2 4" id="KW-0442">Lipid degradation</keyword>
<dbReference type="PANTHER" id="PTHR14226">
    <property type="entry name" value="NEUROPATHY TARGET ESTERASE/SWISS CHEESE D.MELANOGASTER"/>
    <property type="match status" value="1"/>
</dbReference>
<dbReference type="PANTHER" id="PTHR14226:SF25">
    <property type="entry name" value="PHOSPHOESTERASE"/>
    <property type="match status" value="1"/>
</dbReference>
<dbReference type="AlphaFoldDB" id="A0A174DPA4"/>
<dbReference type="Pfam" id="PF01734">
    <property type="entry name" value="Patatin"/>
    <property type="match status" value="1"/>
</dbReference>
<sequence length="278" mass="31529">MTSLILEGGTLRPIFSAGVMDALLDNNITFPYCIGVSAGITNGISYISQQRGRNLEVVTKYRNDKRYLGYRNFLKCKSLFGLDFIFDEIPNKLIPFDMDTYKKYPGKVLVGVTNAKTGKTEYLDGKNLDDKATMLRATCALPIFFPVIEINGNEYYDGGICDPIPIKKAIEDGNEKHLIILTQPKGYKKELSKKNVIVAKLLNSKYPKLKDALLNRHDSYNEIVRFCEELESQGKALILRPEFSLESFEKDVNKLKANYNHGYDLATKKINDIKNLFI</sequence>
<dbReference type="InterPro" id="IPR037483">
    <property type="entry name" value="YjjU-like"/>
</dbReference>
<dbReference type="Proteomes" id="UP000095558">
    <property type="component" value="Unassembled WGS sequence"/>
</dbReference>
<dbReference type="RefSeq" id="WP_055276505.1">
    <property type="nucleotide sequence ID" value="NZ_CYZV01000018.1"/>
</dbReference>
<organism evidence="6 7">
    <name type="scientific">Clostridium disporicum</name>
    <dbReference type="NCBI Taxonomy" id="84024"/>
    <lineage>
        <taxon>Bacteria</taxon>
        <taxon>Bacillati</taxon>
        <taxon>Bacillota</taxon>
        <taxon>Clostridia</taxon>
        <taxon>Eubacteriales</taxon>
        <taxon>Clostridiaceae</taxon>
        <taxon>Clostridium</taxon>
    </lineage>
</organism>
<evidence type="ECO:0000313" key="6">
    <source>
        <dbReference type="EMBL" id="CUO25710.1"/>
    </source>
</evidence>
<dbReference type="EMBL" id="CYZV01000018">
    <property type="protein sequence ID" value="CUO25710.1"/>
    <property type="molecule type" value="Genomic_DNA"/>
</dbReference>
<proteinExistence type="predicted"/>
<evidence type="ECO:0000256" key="4">
    <source>
        <dbReference type="PROSITE-ProRule" id="PRU01161"/>
    </source>
</evidence>
<dbReference type="InterPro" id="IPR050301">
    <property type="entry name" value="NTE"/>
</dbReference>
<name>A0A174DPA4_9CLOT</name>
<feature type="active site" description="Nucleophile" evidence="4">
    <location>
        <position position="37"/>
    </location>
</feature>